<evidence type="ECO:0000256" key="3">
    <source>
        <dbReference type="ARBA" id="ARBA00022745"/>
    </source>
</evidence>
<keyword evidence="3" id="KW-0936">Ethylene signaling pathway</keyword>
<dbReference type="InParanoid" id="A0A2P5FYI2"/>
<dbReference type="InterPro" id="IPR047091">
    <property type="entry name" value="EIN3-like_DNA-bd"/>
</dbReference>
<feature type="compositionally biased region" description="Basic and acidic residues" evidence="6">
    <location>
        <begin position="26"/>
        <end position="47"/>
    </location>
</feature>
<reference evidence="9" key="1">
    <citation type="submission" date="2016-06" db="EMBL/GenBank/DDBJ databases">
        <title>Parallel loss of symbiosis genes in relatives of nitrogen-fixing non-legume Parasponia.</title>
        <authorList>
            <person name="Van Velzen R."/>
            <person name="Holmer R."/>
            <person name="Bu F."/>
            <person name="Rutten L."/>
            <person name="Van Zeijl A."/>
            <person name="Liu W."/>
            <person name="Santuari L."/>
            <person name="Cao Q."/>
            <person name="Sharma T."/>
            <person name="Shen D."/>
            <person name="Roswanjaya Y."/>
            <person name="Wardhani T."/>
            <person name="Kalhor M.S."/>
            <person name="Jansen J."/>
            <person name="Van den Hoogen J."/>
            <person name="Gungor B."/>
            <person name="Hartog M."/>
            <person name="Hontelez J."/>
            <person name="Verver J."/>
            <person name="Yang W.-C."/>
            <person name="Schijlen E."/>
            <person name="Repin R."/>
            <person name="Schilthuizen M."/>
            <person name="Schranz E."/>
            <person name="Heidstra R."/>
            <person name="Miyata K."/>
            <person name="Fedorova E."/>
            <person name="Kohlen W."/>
            <person name="Bisseling T."/>
            <person name="Smit S."/>
            <person name="Geurts R."/>
        </authorList>
    </citation>
    <scope>NUCLEOTIDE SEQUENCE [LARGE SCALE GENOMIC DNA]</scope>
    <source>
        <strain evidence="9">cv. RG33-2</strain>
    </source>
</reference>
<evidence type="ECO:0000256" key="4">
    <source>
        <dbReference type="ARBA" id="ARBA00023242"/>
    </source>
</evidence>
<dbReference type="GO" id="GO:0005634">
    <property type="term" value="C:nucleus"/>
    <property type="evidence" value="ECO:0007669"/>
    <property type="project" value="UniProtKB-SubCell"/>
</dbReference>
<evidence type="ECO:0000259" key="7">
    <source>
        <dbReference type="Pfam" id="PF04873"/>
    </source>
</evidence>
<evidence type="ECO:0000313" key="8">
    <source>
        <dbReference type="EMBL" id="POO02829.1"/>
    </source>
</evidence>
<dbReference type="FunFam" id="1.10.3180.10:FF:000003">
    <property type="entry name" value="Ethylene insensitive 3 family protein"/>
    <property type="match status" value="1"/>
</dbReference>
<dbReference type="FunCoup" id="A0A2P5FYI2">
    <property type="interactions" value="227"/>
</dbReference>
<dbReference type="PANTHER" id="PTHR33305">
    <property type="entry name" value="ETHYLENE INSENSITIVE 3-LIKE 2 PROTEIN"/>
    <property type="match status" value="1"/>
</dbReference>
<dbReference type="GO" id="GO:0003677">
    <property type="term" value="F:DNA binding"/>
    <property type="evidence" value="ECO:0007669"/>
    <property type="project" value="UniProtKB-KW"/>
</dbReference>
<evidence type="ECO:0000256" key="1">
    <source>
        <dbReference type="ARBA" id="ARBA00004123"/>
    </source>
</evidence>
<comment type="subcellular location">
    <subcellularLocation>
        <location evidence="1">Nucleus</location>
    </subcellularLocation>
</comment>
<organism evidence="8 9">
    <name type="scientific">Trema orientale</name>
    <name type="common">Charcoal tree</name>
    <name type="synonym">Celtis orientalis</name>
    <dbReference type="NCBI Taxonomy" id="63057"/>
    <lineage>
        <taxon>Eukaryota</taxon>
        <taxon>Viridiplantae</taxon>
        <taxon>Streptophyta</taxon>
        <taxon>Embryophyta</taxon>
        <taxon>Tracheophyta</taxon>
        <taxon>Spermatophyta</taxon>
        <taxon>Magnoliopsida</taxon>
        <taxon>eudicotyledons</taxon>
        <taxon>Gunneridae</taxon>
        <taxon>Pentapetalae</taxon>
        <taxon>rosids</taxon>
        <taxon>fabids</taxon>
        <taxon>Rosales</taxon>
        <taxon>Cannabaceae</taxon>
        <taxon>Trema</taxon>
    </lineage>
</organism>
<dbReference type="OrthoDB" id="2017676at2759"/>
<name>A0A2P5FYI2_TREOI</name>
<dbReference type="FunFam" id="1.10.3180.10:FF:000001">
    <property type="entry name" value="Ethylene insensitive 3-like 1"/>
    <property type="match status" value="1"/>
</dbReference>
<feature type="compositionally biased region" description="Polar residues" evidence="6">
    <location>
        <begin position="304"/>
        <end position="317"/>
    </location>
</feature>
<feature type="domain" description="Ethylene insensitive 3-like DNA-binding" evidence="7">
    <location>
        <begin position="27"/>
        <end position="279"/>
    </location>
</feature>
<keyword evidence="9" id="KW-1185">Reference proteome</keyword>
<dbReference type="EMBL" id="JXTC01000004">
    <property type="protein sequence ID" value="POO02829.1"/>
    <property type="molecule type" value="Genomic_DNA"/>
</dbReference>
<proteinExistence type="inferred from homology"/>
<protein>
    <submittedName>
        <fullName evidence="8">Ethylene insensitive 3-like protein, DNA-binding domain containing protein</fullName>
    </submittedName>
</protein>
<feature type="region of interest" description="Disordered" evidence="6">
    <location>
        <begin position="1"/>
        <end position="72"/>
    </location>
</feature>
<dbReference type="PANTHER" id="PTHR33305:SF29">
    <property type="entry name" value="ETHYLENE INSENSITIVE 3-LIKE 5 PROTEIN"/>
    <property type="match status" value="1"/>
</dbReference>
<comment type="similarity">
    <text evidence="2">Belongs to the EIN3 family.</text>
</comment>
<dbReference type="InterPro" id="IPR023278">
    <property type="entry name" value="Ethylene_insens-like_DNA-bd"/>
</dbReference>
<accession>A0A2P5FYI2</accession>
<evidence type="ECO:0000256" key="6">
    <source>
        <dbReference type="SAM" id="MobiDB-lite"/>
    </source>
</evidence>
<dbReference type="AlphaFoldDB" id="A0A2P5FYI2"/>
<evidence type="ECO:0000313" key="9">
    <source>
        <dbReference type="Proteomes" id="UP000237000"/>
    </source>
</evidence>
<comment type="caution">
    <text evidence="8">The sequence shown here is derived from an EMBL/GenBank/DDBJ whole genome shotgun (WGS) entry which is preliminary data.</text>
</comment>
<dbReference type="STRING" id="63057.A0A2P5FYI2"/>
<dbReference type="SUPFAM" id="SSF116768">
    <property type="entry name" value="DNA-binding domain of EIN3-like"/>
    <property type="match status" value="1"/>
</dbReference>
<dbReference type="Pfam" id="PF04873">
    <property type="entry name" value="EIN3_DNA-bd"/>
    <property type="match status" value="1"/>
</dbReference>
<keyword evidence="4" id="KW-0539">Nucleus</keyword>
<evidence type="ECO:0000256" key="2">
    <source>
        <dbReference type="ARBA" id="ARBA00009416"/>
    </source>
</evidence>
<feature type="region of interest" description="Disordered" evidence="6">
    <location>
        <begin position="294"/>
        <end position="323"/>
    </location>
</feature>
<dbReference type="InterPro" id="IPR006957">
    <property type="entry name" value="EIN3"/>
</dbReference>
<sequence length="502" mass="56043">MVELHEEFDQPPLSPRGEEEEEDISHDELKKRMWKDRMLMQKLKDKGGGGGGGGGESSESNSMAKEEASRRKKMARAQDSILKYMVKIMEVCKAQGFVYGIVPEKGKPITGSSDSLREWWKEKVRFDQTAPTAIADSLPEITPDEIAGKVDPIVSCMYLLQDLQDTTLGSLLSALMQHCVPPQRRFPLDRGLAPPWWPTGTELWWGQQGLIAQEHGPPPYKKPHDLKKVWKVSALAAVLKHMSPNFDRMRRLVSQSKCLQDKMTARDTAIWSKVVNSEEALLQLTEKCLRIKDEEEEEEENDAVSLTSGVNSAGTTADHQKRKNVFEREVGGDTTSYPCQNVMCPQSEMGWGFVDKNARKDHESQCPYRGIIESVDSADALTDDKSLLYDQLFGPLGDSQVLGVAEWMNMELAKANSIGSDDHGVLCGNPTSEGNGSWADIIRELASRGEFSTGDQAEGSNQSPILILQEVPDNHHDHDHNDQEYSLTTSVWDLGYADHDDQ</sequence>
<keyword evidence="8" id="KW-0238">DNA-binding</keyword>
<comment type="function">
    <text evidence="5">Putative transcription factor that may be involved in the ethylene response pathway.</text>
</comment>
<evidence type="ECO:0000256" key="5">
    <source>
        <dbReference type="ARBA" id="ARBA00055234"/>
    </source>
</evidence>
<dbReference type="Gene3D" id="1.10.3180.10">
    <property type="entry name" value="DNA-binding domain of EIN3-like"/>
    <property type="match status" value="2"/>
</dbReference>
<dbReference type="Proteomes" id="UP000237000">
    <property type="component" value="Unassembled WGS sequence"/>
</dbReference>
<dbReference type="GO" id="GO:0009873">
    <property type="term" value="P:ethylene-activated signaling pathway"/>
    <property type="evidence" value="ECO:0007669"/>
    <property type="project" value="UniProtKB-KW"/>
</dbReference>
<dbReference type="GO" id="GO:0003700">
    <property type="term" value="F:DNA-binding transcription factor activity"/>
    <property type="evidence" value="ECO:0007669"/>
    <property type="project" value="InterPro"/>
</dbReference>
<gene>
    <name evidence="8" type="ORF">TorRG33x02_018150</name>
</gene>